<dbReference type="EMBL" id="CP003811">
    <property type="protein sequence ID" value="AIQ89838.1"/>
    <property type="molecule type" value="Genomic_DNA"/>
</dbReference>
<dbReference type="InterPro" id="IPR012834">
    <property type="entry name" value="FlgG_G_neg"/>
</dbReference>
<organism evidence="12 13">
    <name type="scientific">Methylobacterium oryzae CBMB20</name>
    <dbReference type="NCBI Taxonomy" id="693986"/>
    <lineage>
        <taxon>Bacteria</taxon>
        <taxon>Pseudomonadati</taxon>
        <taxon>Pseudomonadota</taxon>
        <taxon>Alphaproteobacteria</taxon>
        <taxon>Hyphomicrobiales</taxon>
        <taxon>Methylobacteriaceae</taxon>
        <taxon>Methylobacterium</taxon>
    </lineage>
</organism>
<dbReference type="eggNOG" id="COG4786">
    <property type="taxonomic scope" value="Bacteria"/>
</dbReference>
<evidence type="ECO:0000256" key="4">
    <source>
        <dbReference type="ARBA" id="ARBA00023143"/>
    </source>
</evidence>
<dbReference type="RefSeq" id="WP_043357253.1">
    <property type="nucleotide sequence ID" value="NZ_CP003811.1"/>
</dbReference>
<dbReference type="NCBIfam" id="TIGR03506">
    <property type="entry name" value="FlgEFG_subfam"/>
    <property type="match status" value="2"/>
</dbReference>
<feature type="domain" description="Flagellar hook protein FlgE/F/G-like D1" evidence="11">
    <location>
        <begin position="96"/>
        <end position="159"/>
    </location>
</feature>
<dbReference type="Pfam" id="PF00460">
    <property type="entry name" value="Flg_bb_rod"/>
    <property type="match status" value="1"/>
</dbReference>
<evidence type="ECO:0000256" key="2">
    <source>
        <dbReference type="ARBA" id="ARBA00009677"/>
    </source>
</evidence>
<keyword evidence="12" id="KW-0966">Cell projection</keyword>
<dbReference type="InterPro" id="IPR053967">
    <property type="entry name" value="LlgE_F_G-like_D1"/>
</dbReference>
<evidence type="ECO:0000313" key="12">
    <source>
        <dbReference type="EMBL" id="AIQ89838.1"/>
    </source>
</evidence>
<dbReference type="PROSITE" id="PS00588">
    <property type="entry name" value="FLAGELLA_BB_ROD"/>
    <property type="match status" value="1"/>
</dbReference>
<dbReference type="GO" id="GO:0071978">
    <property type="term" value="P:bacterial-type flagellum-dependent swarming motility"/>
    <property type="evidence" value="ECO:0007669"/>
    <property type="project" value="TreeGrafter"/>
</dbReference>
<dbReference type="NCBIfam" id="TIGR02488">
    <property type="entry name" value="flgG_G_neg"/>
    <property type="match status" value="1"/>
</dbReference>
<dbReference type="PANTHER" id="PTHR30435:SF19">
    <property type="entry name" value="FLAGELLAR BASAL-BODY ROD PROTEIN FLGG"/>
    <property type="match status" value="1"/>
</dbReference>
<keyword evidence="13" id="KW-1185">Reference proteome</keyword>
<feature type="domain" description="Flagellar basal-body/hook protein C-terminal" evidence="10">
    <location>
        <begin position="216"/>
        <end position="258"/>
    </location>
</feature>
<dbReference type="SUPFAM" id="SSF117143">
    <property type="entry name" value="Flagellar hook protein flgE"/>
    <property type="match status" value="1"/>
</dbReference>
<name>A0A089NVG0_9HYPH</name>
<dbReference type="STRING" id="693986.MOC_2083"/>
<dbReference type="InterPro" id="IPR019776">
    <property type="entry name" value="Flagellar_basal_body_rod_CS"/>
</dbReference>
<dbReference type="Proteomes" id="UP000029492">
    <property type="component" value="Chromosome"/>
</dbReference>
<dbReference type="HOGENOM" id="CLU_013687_0_1_5"/>
<protein>
    <recommendedName>
        <fullName evidence="3 7">Flagellar basal-body rod protein FlgG</fullName>
    </recommendedName>
    <alternativeName>
        <fullName evidence="6 8">Distal rod protein</fullName>
    </alternativeName>
</protein>
<dbReference type="AlphaFoldDB" id="A0A089NVG0"/>
<evidence type="ECO:0000259" key="10">
    <source>
        <dbReference type="Pfam" id="PF06429"/>
    </source>
</evidence>
<dbReference type="Pfam" id="PF22692">
    <property type="entry name" value="LlgE_F_G_D1"/>
    <property type="match status" value="1"/>
</dbReference>
<evidence type="ECO:0000256" key="3">
    <source>
        <dbReference type="ARBA" id="ARBA00017948"/>
    </source>
</evidence>
<keyword evidence="12" id="KW-0969">Cilium</keyword>
<gene>
    <name evidence="12" type="ORF">MOC_2083</name>
</gene>
<sequence>MRALAIAATGMNAQQLNVEVIANNIANLNTTAFKAARAEFKDLIYQAERPAGVPIQAGESAIPEGAMLGLGVRNTAIRNLHRQGPLNNTTNPLDLALNGRGWFQVTMPNGEINYTRAGSFNKNADGRLVTAEGYSVDPAIIIPQNAVDVVINETGQVMVKVDGQQLPQTIGQLQIANFTNDAGLEPLGNGLYRETAASGLPVTGFAGDPGFGKIHQGYLETSNVDPVREITSLISAQRAFEMNSKVIQAADEMAGTISKGIR</sequence>
<comment type="subunit">
    <text evidence="5 8">The basal body constitutes a major portion of the flagellar organelle and consists of four rings (L,P,S, and M) mounted on a central rod. The rod consists of about 26 subunits of FlgG in the distal portion, and FlgB, FlgC and FlgF are thought to build up the proximal portion of the rod with about 6 subunits each.</text>
</comment>
<dbReference type="InterPro" id="IPR020013">
    <property type="entry name" value="Flagellar_FlgE/F/G"/>
</dbReference>
<evidence type="ECO:0000313" key="13">
    <source>
        <dbReference type="Proteomes" id="UP000029492"/>
    </source>
</evidence>
<evidence type="ECO:0000256" key="6">
    <source>
        <dbReference type="ARBA" id="ARBA00032912"/>
    </source>
</evidence>
<reference evidence="12 13" key="1">
    <citation type="journal article" date="2014" name="PLoS ONE">
        <title>Genome Information of Methylobacterium oryzae, a Plant-Probiotic Methylotroph in the Phyllosphere.</title>
        <authorList>
            <person name="Kwak M.J."/>
            <person name="Jeong H."/>
            <person name="Madhaiyan M."/>
            <person name="Lee Y."/>
            <person name="Sa T.M."/>
            <person name="Oh T.K."/>
            <person name="Kim J.F."/>
        </authorList>
    </citation>
    <scope>NUCLEOTIDE SEQUENCE [LARGE SCALE GENOMIC DNA]</scope>
    <source>
        <strain evidence="12 13">CBMB20</strain>
    </source>
</reference>
<proteinExistence type="inferred from homology"/>
<dbReference type="InterPro" id="IPR001444">
    <property type="entry name" value="Flag_bb_rod_N"/>
</dbReference>
<dbReference type="Pfam" id="PF06429">
    <property type="entry name" value="Flg_bbr_C"/>
    <property type="match status" value="1"/>
</dbReference>
<dbReference type="GeneID" id="96604402"/>
<evidence type="ECO:0000259" key="9">
    <source>
        <dbReference type="Pfam" id="PF00460"/>
    </source>
</evidence>
<evidence type="ECO:0000259" key="11">
    <source>
        <dbReference type="Pfam" id="PF22692"/>
    </source>
</evidence>
<evidence type="ECO:0000256" key="8">
    <source>
        <dbReference type="RuleBase" id="RU362116"/>
    </source>
</evidence>
<feature type="domain" description="Flagellar basal body rod protein N-terminal" evidence="9">
    <location>
        <begin position="5"/>
        <end position="34"/>
    </location>
</feature>
<dbReference type="PANTHER" id="PTHR30435">
    <property type="entry name" value="FLAGELLAR PROTEIN"/>
    <property type="match status" value="1"/>
</dbReference>
<evidence type="ECO:0000256" key="7">
    <source>
        <dbReference type="NCBIfam" id="TIGR02488"/>
    </source>
</evidence>
<dbReference type="InterPro" id="IPR037925">
    <property type="entry name" value="FlgE/F/G-like"/>
</dbReference>
<dbReference type="InterPro" id="IPR010930">
    <property type="entry name" value="Flg_bb/hook_C_dom"/>
</dbReference>
<comment type="similarity">
    <text evidence="2 8">Belongs to the flagella basal body rod proteins family.</text>
</comment>
<keyword evidence="12" id="KW-0282">Flagellum</keyword>
<evidence type="ECO:0000256" key="1">
    <source>
        <dbReference type="ARBA" id="ARBA00004117"/>
    </source>
</evidence>
<dbReference type="KEGG" id="mor:MOC_2083"/>
<dbReference type="GO" id="GO:0009426">
    <property type="term" value="C:bacterial-type flagellum basal body, distal rod"/>
    <property type="evidence" value="ECO:0007669"/>
    <property type="project" value="UniProtKB-UniRule"/>
</dbReference>
<comment type="subcellular location">
    <subcellularLocation>
        <location evidence="1 8">Bacterial flagellum basal body</location>
    </subcellularLocation>
</comment>
<accession>A0A089NVG0</accession>
<evidence type="ECO:0000256" key="5">
    <source>
        <dbReference type="ARBA" id="ARBA00025933"/>
    </source>
</evidence>
<keyword evidence="4 8" id="KW-0975">Bacterial flagellum</keyword>